<feature type="domain" description="Beta-lactamase-related" evidence="2">
    <location>
        <begin position="52"/>
        <end position="354"/>
    </location>
</feature>
<dbReference type="AlphaFoldDB" id="A0A326RR11"/>
<dbReference type="InterPro" id="IPR050491">
    <property type="entry name" value="AmpC-like"/>
</dbReference>
<protein>
    <submittedName>
        <fullName evidence="3">CubicO group peptidase (Beta-lactamase class C family)</fullName>
    </submittedName>
</protein>
<dbReference type="InterPro" id="IPR012338">
    <property type="entry name" value="Beta-lactam/transpept-like"/>
</dbReference>
<evidence type="ECO:0000256" key="1">
    <source>
        <dbReference type="SAM" id="Phobius"/>
    </source>
</evidence>
<reference evidence="3 4" key="1">
    <citation type="submission" date="2018-06" db="EMBL/GenBank/DDBJ databases">
        <title>Genomic Encyclopedia of Archaeal and Bacterial Type Strains, Phase II (KMG-II): from individual species to whole genera.</title>
        <authorList>
            <person name="Goeker M."/>
        </authorList>
    </citation>
    <scope>NUCLEOTIDE SEQUENCE [LARGE SCALE GENOMIC DNA]</scope>
    <source>
        <strain evidence="3 4">T4</strain>
    </source>
</reference>
<dbReference type="PANTHER" id="PTHR46825:SF9">
    <property type="entry name" value="BETA-LACTAMASE-RELATED DOMAIN-CONTAINING PROTEIN"/>
    <property type="match status" value="1"/>
</dbReference>
<dbReference type="PANTHER" id="PTHR46825">
    <property type="entry name" value="D-ALANYL-D-ALANINE-CARBOXYPEPTIDASE/ENDOPEPTIDASE AMPH"/>
    <property type="match status" value="1"/>
</dbReference>
<dbReference type="Proteomes" id="UP000248917">
    <property type="component" value="Unassembled WGS sequence"/>
</dbReference>
<gene>
    <name evidence="3" type="ORF">CLV31_11028</name>
</gene>
<comment type="caution">
    <text evidence="3">The sequence shown here is derived from an EMBL/GenBank/DDBJ whole genome shotgun (WGS) entry which is preliminary data.</text>
</comment>
<dbReference type="SUPFAM" id="SSF56601">
    <property type="entry name" value="beta-lactamase/transpeptidase-like"/>
    <property type="match status" value="1"/>
</dbReference>
<accession>A0A326RR11</accession>
<keyword evidence="1" id="KW-1133">Transmembrane helix</keyword>
<dbReference type="InterPro" id="IPR001466">
    <property type="entry name" value="Beta-lactam-related"/>
</dbReference>
<keyword evidence="4" id="KW-1185">Reference proteome</keyword>
<feature type="transmembrane region" description="Helical" evidence="1">
    <location>
        <begin position="7"/>
        <end position="25"/>
    </location>
</feature>
<keyword evidence="1" id="KW-0472">Membrane</keyword>
<evidence type="ECO:0000313" key="4">
    <source>
        <dbReference type="Proteomes" id="UP000248917"/>
    </source>
</evidence>
<evidence type="ECO:0000259" key="2">
    <source>
        <dbReference type="Pfam" id="PF00144"/>
    </source>
</evidence>
<evidence type="ECO:0000313" key="3">
    <source>
        <dbReference type="EMBL" id="PZV81497.1"/>
    </source>
</evidence>
<proteinExistence type="predicted"/>
<dbReference type="EMBL" id="QKTX01000010">
    <property type="protein sequence ID" value="PZV81497.1"/>
    <property type="molecule type" value="Genomic_DNA"/>
</dbReference>
<dbReference type="Gene3D" id="3.40.710.10">
    <property type="entry name" value="DD-peptidase/beta-lactamase superfamily"/>
    <property type="match status" value="1"/>
</dbReference>
<name>A0A326RR11_9BACT</name>
<sequence>MNRKINYILLGLVIWFLLFLGWEWWKSYPLVKWNGATFPQTKEEKIDSLMLQSLQTFRLPGLVLGIVENEKLIFLKSLGFADLKTKDSLKTSTPFPLASISKLATALTASSYFRSQEIPLESTVNSILPEGKKLSAEFESITLADLLNHTSGLKDPKRLEQLFIQSENRILRNLPDHLPIPELDKKPKNYADINYDLLGFVIESHAGIEFDQLAKEKILKPSGMNGTEFNRTIHPSDHTPLKAYQPTFIWKRLEEKKTRFERFPSPSSGLISTGIDLGNAMIHFSRWDMGFIHKELEFLSGNQGVPSGFQEIQLSGYTFWGHFGEQGGYNGLFFFSKELDRGIFLLTNSRDVKDHRFKIAEGVISILLSNP</sequence>
<keyword evidence="1" id="KW-0812">Transmembrane</keyword>
<dbReference type="Pfam" id="PF00144">
    <property type="entry name" value="Beta-lactamase"/>
    <property type="match status" value="1"/>
</dbReference>
<organism evidence="3 4">
    <name type="scientific">Algoriphagus aquaeductus</name>
    <dbReference type="NCBI Taxonomy" id="475299"/>
    <lineage>
        <taxon>Bacteria</taxon>
        <taxon>Pseudomonadati</taxon>
        <taxon>Bacteroidota</taxon>
        <taxon>Cytophagia</taxon>
        <taxon>Cytophagales</taxon>
        <taxon>Cyclobacteriaceae</taxon>
        <taxon>Algoriphagus</taxon>
    </lineage>
</organism>